<dbReference type="EMBL" id="PYAT01000018">
    <property type="protein sequence ID" value="PSL27146.1"/>
    <property type="molecule type" value="Genomic_DNA"/>
</dbReference>
<comment type="subunit">
    <text evidence="3 13">Homodimer.</text>
</comment>
<evidence type="ECO:0000259" key="15">
    <source>
        <dbReference type="PROSITE" id="PS50862"/>
    </source>
</evidence>
<dbReference type="GO" id="GO:0005524">
    <property type="term" value="F:ATP binding"/>
    <property type="evidence" value="ECO:0007669"/>
    <property type="project" value="UniProtKB-UniRule"/>
</dbReference>
<dbReference type="OrthoDB" id="9801152at2"/>
<dbReference type="EC" id="6.1.1.6" evidence="13"/>
<comment type="similarity">
    <text evidence="2 13">Belongs to the class-II aminoacyl-tRNA synthetase family.</text>
</comment>
<feature type="binding site" evidence="13">
    <location>
        <position position="404"/>
    </location>
    <ligand>
        <name>Mg(2+)</name>
        <dbReference type="ChEBI" id="CHEBI:18420"/>
        <label>1</label>
    </ligand>
</feature>
<dbReference type="GO" id="GO:0016740">
    <property type="term" value="F:transferase activity"/>
    <property type="evidence" value="ECO:0007669"/>
    <property type="project" value="UniProtKB-ARBA"/>
</dbReference>
<name>A0A2P8FZJ5_9BACL</name>
<dbReference type="GO" id="GO:0004824">
    <property type="term" value="F:lysine-tRNA ligase activity"/>
    <property type="evidence" value="ECO:0007669"/>
    <property type="project" value="UniProtKB-UniRule"/>
</dbReference>
<accession>A0A2P8FZJ5</accession>
<dbReference type="NCBIfam" id="NF001756">
    <property type="entry name" value="PRK00484.1"/>
    <property type="match status" value="1"/>
</dbReference>
<evidence type="ECO:0000256" key="5">
    <source>
        <dbReference type="ARBA" id="ARBA00022598"/>
    </source>
</evidence>
<dbReference type="PROSITE" id="PS50862">
    <property type="entry name" value="AA_TRNA_LIGASE_II"/>
    <property type="match status" value="1"/>
</dbReference>
<dbReference type="InterPro" id="IPR004365">
    <property type="entry name" value="NA-bd_OB_tRNA"/>
</dbReference>
<keyword evidence="7 13" id="KW-0547">Nucleotide-binding</keyword>
<dbReference type="GO" id="GO:0005829">
    <property type="term" value="C:cytosol"/>
    <property type="evidence" value="ECO:0007669"/>
    <property type="project" value="TreeGrafter"/>
</dbReference>
<evidence type="ECO:0000256" key="13">
    <source>
        <dbReference type="HAMAP-Rule" id="MF_00252"/>
    </source>
</evidence>
<dbReference type="GO" id="GO:0000049">
    <property type="term" value="F:tRNA binding"/>
    <property type="evidence" value="ECO:0007669"/>
    <property type="project" value="TreeGrafter"/>
</dbReference>
<evidence type="ECO:0000313" key="16">
    <source>
        <dbReference type="EMBL" id="PSL27146.1"/>
    </source>
</evidence>
<organism evidence="16 17">
    <name type="scientific">Planomicrobium soli</name>
    <dbReference type="NCBI Taxonomy" id="1176648"/>
    <lineage>
        <taxon>Bacteria</taxon>
        <taxon>Bacillati</taxon>
        <taxon>Bacillota</taxon>
        <taxon>Bacilli</taxon>
        <taxon>Bacillales</taxon>
        <taxon>Caryophanaceae</taxon>
        <taxon>Planomicrobium</taxon>
    </lineage>
</organism>
<dbReference type="GO" id="GO:0140096">
    <property type="term" value="F:catalytic activity, acting on a protein"/>
    <property type="evidence" value="ECO:0007669"/>
    <property type="project" value="UniProtKB-ARBA"/>
</dbReference>
<dbReference type="CDD" id="cd00775">
    <property type="entry name" value="LysRS_core"/>
    <property type="match status" value="1"/>
</dbReference>
<keyword evidence="11 13" id="KW-0030">Aminoacyl-tRNA synthetase</keyword>
<feature type="binding site" evidence="13">
    <location>
        <position position="411"/>
    </location>
    <ligand>
        <name>Mg(2+)</name>
        <dbReference type="ChEBI" id="CHEBI:18420"/>
        <label>2</label>
    </ligand>
</feature>
<dbReference type="FunFam" id="2.40.50.140:FF:000024">
    <property type="entry name" value="Lysine--tRNA ligase"/>
    <property type="match status" value="1"/>
</dbReference>
<evidence type="ECO:0000313" key="17">
    <source>
        <dbReference type="Proteomes" id="UP000242682"/>
    </source>
</evidence>
<keyword evidence="17" id="KW-1185">Reference proteome</keyword>
<dbReference type="AlphaFoldDB" id="A0A2P8FZJ5"/>
<keyword evidence="6 13" id="KW-0479">Metal-binding</keyword>
<comment type="cofactor">
    <cofactor evidence="13 14">
        <name>Mg(2+)</name>
        <dbReference type="ChEBI" id="CHEBI:18420"/>
    </cofactor>
    <text evidence="13 14">Binds 3 Mg(2+) ions per subunit.</text>
</comment>
<evidence type="ECO:0000256" key="7">
    <source>
        <dbReference type="ARBA" id="ARBA00022741"/>
    </source>
</evidence>
<evidence type="ECO:0000256" key="8">
    <source>
        <dbReference type="ARBA" id="ARBA00022840"/>
    </source>
</evidence>
<dbReference type="CDD" id="cd04322">
    <property type="entry name" value="LysRS_N"/>
    <property type="match status" value="1"/>
</dbReference>
<dbReference type="InterPro" id="IPR012340">
    <property type="entry name" value="NA-bd_OB-fold"/>
</dbReference>
<dbReference type="Pfam" id="PF01336">
    <property type="entry name" value="tRNA_anti-codon"/>
    <property type="match status" value="1"/>
</dbReference>
<evidence type="ECO:0000256" key="9">
    <source>
        <dbReference type="ARBA" id="ARBA00022842"/>
    </source>
</evidence>
<gene>
    <name evidence="13" type="primary">lysS</name>
    <name evidence="16" type="ORF">B0H99_11850</name>
</gene>
<protein>
    <recommendedName>
        <fullName evidence="13">Lysine--tRNA ligase</fullName>
        <ecNumber evidence="13">6.1.1.6</ecNumber>
    </recommendedName>
    <alternativeName>
        <fullName evidence="13">Lysyl-tRNA synthetase</fullName>
        <shortName evidence="13">LysRS</shortName>
    </alternativeName>
</protein>
<evidence type="ECO:0000256" key="3">
    <source>
        <dbReference type="ARBA" id="ARBA00011738"/>
    </source>
</evidence>
<dbReference type="SUPFAM" id="SSF55681">
    <property type="entry name" value="Class II aaRS and biotin synthetases"/>
    <property type="match status" value="1"/>
</dbReference>
<sequence>MSEELNDQIIVRRQKMQTFRDNGIDPFGARFERTHLSEDIINEYNELSKEELEEAPREVVIAGRIMTKRGKGKAGFAHLQDLKGRIQIYVRKDAIGEEAYAYFNTADLGDIVGVKGTVFKTNVGELSVKAKEIEYLTKSLRPLPEKFHGLKDVEQRYRQRYLDLITSDASKETFILRSRIIQSMRRYLDGEGFLEVETPMLHSIAGGAAARPFVTHHNALDMELYIRIAIELHLKRLIVGGLEKVYEIGRVFRNEGISTRHNPEFTMLELYEAYADYKDIMSLTENLIAHVAQEVLGTTTVQYGDDEINLAPGWKRLHMADAVKEFTGVDFWQPLTKEEAQSLAKEHNVEIKSTMETGHILNEFFEQKVEEQLVQPTFVYGHPVEISPLAKKNPEDERFTDRFELFIVRREHANAFTELNDPIDQRERFEAQLLEKAAGNDEAHEMDDDFIEALEYGMPPTGGLGIGIDRLIMLLTNSASIRDVLLFPQMRSRD</sequence>
<dbReference type="HAMAP" id="MF_00252">
    <property type="entry name" value="Lys_tRNA_synth_class2"/>
    <property type="match status" value="1"/>
</dbReference>
<dbReference type="GO" id="GO:0006430">
    <property type="term" value="P:lysyl-tRNA aminoacylation"/>
    <property type="evidence" value="ECO:0007669"/>
    <property type="project" value="UniProtKB-UniRule"/>
</dbReference>
<dbReference type="SUPFAM" id="SSF50249">
    <property type="entry name" value="Nucleic acid-binding proteins"/>
    <property type="match status" value="1"/>
</dbReference>
<evidence type="ECO:0000256" key="10">
    <source>
        <dbReference type="ARBA" id="ARBA00022917"/>
    </source>
</evidence>
<evidence type="ECO:0000256" key="11">
    <source>
        <dbReference type="ARBA" id="ARBA00023146"/>
    </source>
</evidence>
<dbReference type="PANTHER" id="PTHR42918">
    <property type="entry name" value="LYSYL-TRNA SYNTHETASE"/>
    <property type="match status" value="1"/>
</dbReference>
<feature type="domain" description="Aminoacyl-transfer RNA synthetases class-II family profile" evidence="15">
    <location>
        <begin position="174"/>
        <end position="488"/>
    </location>
</feature>
<keyword evidence="9 13" id="KW-0460">Magnesium</keyword>
<keyword evidence="5 13" id="KW-0436">Ligase</keyword>
<reference evidence="16 17" key="1">
    <citation type="submission" date="2018-03" db="EMBL/GenBank/DDBJ databases">
        <title>Genomic Encyclopedia of Type Strains, Phase III (KMG-III): the genomes of soil and plant-associated and newly described type strains.</title>
        <authorList>
            <person name="Whitman W."/>
        </authorList>
    </citation>
    <scope>NUCLEOTIDE SEQUENCE [LARGE SCALE GENOMIC DNA]</scope>
    <source>
        <strain evidence="16 17">CGMCC 1.12259</strain>
    </source>
</reference>
<feature type="binding site" evidence="13">
    <location>
        <position position="411"/>
    </location>
    <ligand>
        <name>Mg(2+)</name>
        <dbReference type="ChEBI" id="CHEBI:18420"/>
        <label>1</label>
    </ligand>
</feature>
<dbReference type="PIRSF" id="PIRSF039101">
    <property type="entry name" value="LysRS2"/>
    <property type="match status" value="1"/>
</dbReference>
<evidence type="ECO:0000256" key="4">
    <source>
        <dbReference type="ARBA" id="ARBA00022490"/>
    </source>
</evidence>
<comment type="caution">
    <text evidence="16">The sequence shown here is derived from an EMBL/GenBank/DDBJ whole genome shotgun (WGS) entry which is preliminary data.</text>
</comment>
<dbReference type="PRINTS" id="PR00982">
    <property type="entry name" value="TRNASYNTHLYS"/>
</dbReference>
<comment type="subcellular location">
    <subcellularLocation>
        <location evidence="1 13">Cytoplasm</location>
    </subcellularLocation>
</comment>
<dbReference type="InterPro" id="IPR044136">
    <property type="entry name" value="Lys-tRNA-ligase_II_N"/>
</dbReference>
<keyword evidence="8 13" id="KW-0067">ATP-binding</keyword>
<dbReference type="InterPro" id="IPR006195">
    <property type="entry name" value="aa-tRNA-synth_II"/>
</dbReference>
<dbReference type="GO" id="GO:0000287">
    <property type="term" value="F:magnesium ion binding"/>
    <property type="evidence" value="ECO:0007669"/>
    <property type="project" value="UniProtKB-UniRule"/>
</dbReference>
<dbReference type="InterPro" id="IPR034762">
    <property type="entry name" value="Lys-tRNA-ligase_II_bac/euk"/>
</dbReference>
<dbReference type="Pfam" id="PF00152">
    <property type="entry name" value="tRNA-synt_2"/>
    <property type="match status" value="1"/>
</dbReference>
<evidence type="ECO:0000256" key="14">
    <source>
        <dbReference type="RuleBase" id="RU000336"/>
    </source>
</evidence>
<evidence type="ECO:0000256" key="2">
    <source>
        <dbReference type="ARBA" id="ARBA00008226"/>
    </source>
</evidence>
<dbReference type="RefSeq" id="WP_106534712.1">
    <property type="nucleotide sequence ID" value="NZ_PYAT01000018.1"/>
</dbReference>
<comment type="catalytic activity">
    <reaction evidence="12 13 14">
        <text>tRNA(Lys) + L-lysine + ATP = L-lysyl-tRNA(Lys) + AMP + diphosphate</text>
        <dbReference type="Rhea" id="RHEA:20792"/>
        <dbReference type="Rhea" id="RHEA-COMP:9696"/>
        <dbReference type="Rhea" id="RHEA-COMP:9697"/>
        <dbReference type="ChEBI" id="CHEBI:30616"/>
        <dbReference type="ChEBI" id="CHEBI:32551"/>
        <dbReference type="ChEBI" id="CHEBI:33019"/>
        <dbReference type="ChEBI" id="CHEBI:78442"/>
        <dbReference type="ChEBI" id="CHEBI:78529"/>
        <dbReference type="ChEBI" id="CHEBI:456215"/>
        <dbReference type="EC" id="6.1.1.6"/>
    </reaction>
</comment>
<dbReference type="FunFam" id="3.30.930.10:FF:000001">
    <property type="entry name" value="Lysine--tRNA ligase"/>
    <property type="match status" value="1"/>
</dbReference>
<dbReference type="InterPro" id="IPR045864">
    <property type="entry name" value="aa-tRNA-synth_II/BPL/LPL"/>
</dbReference>
<evidence type="ECO:0000256" key="6">
    <source>
        <dbReference type="ARBA" id="ARBA00022723"/>
    </source>
</evidence>
<dbReference type="InterPro" id="IPR018149">
    <property type="entry name" value="Lys-tRNA-synth_II_C"/>
</dbReference>
<proteinExistence type="inferred from homology"/>
<dbReference type="Gene3D" id="2.40.50.140">
    <property type="entry name" value="Nucleic acid-binding proteins"/>
    <property type="match status" value="1"/>
</dbReference>
<evidence type="ECO:0000256" key="12">
    <source>
        <dbReference type="ARBA" id="ARBA00048573"/>
    </source>
</evidence>
<dbReference type="PANTHER" id="PTHR42918:SF15">
    <property type="entry name" value="LYSINE--TRNA LIGASE, CHLOROPLASTIC_MITOCHONDRIAL"/>
    <property type="match status" value="1"/>
</dbReference>
<evidence type="ECO:0000256" key="1">
    <source>
        <dbReference type="ARBA" id="ARBA00004496"/>
    </source>
</evidence>
<keyword evidence="10 13" id="KW-0648">Protein biosynthesis</keyword>
<dbReference type="InterPro" id="IPR002313">
    <property type="entry name" value="Lys-tRNA-ligase_II"/>
</dbReference>
<dbReference type="Proteomes" id="UP000242682">
    <property type="component" value="Unassembled WGS sequence"/>
</dbReference>
<keyword evidence="4 13" id="KW-0963">Cytoplasm</keyword>
<dbReference type="Gene3D" id="3.30.930.10">
    <property type="entry name" value="Bira Bifunctional Protein, Domain 2"/>
    <property type="match status" value="1"/>
</dbReference>
<dbReference type="InterPro" id="IPR004364">
    <property type="entry name" value="Aa-tRNA-synt_II"/>
</dbReference>
<dbReference type="NCBIfam" id="TIGR00499">
    <property type="entry name" value="lysS_bact"/>
    <property type="match status" value="1"/>
</dbReference>